<accession>A0ABT9CC38</accession>
<dbReference type="SUPFAM" id="SSF158472">
    <property type="entry name" value="HAMP domain-like"/>
    <property type="match status" value="1"/>
</dbReference>
<sequence>MSGIVLCVSLLFYNRATTQFQNKVSDLSQKNVSQTANLFELLLNGYDSLSKSISNNMDLVRLLSQPGQAPAVSYINERTITNMIGAIYYSREDLTGIHILTDTGKVYNYGNFMNVVNPDYPQTDWYQEIKRSAGKIVWLGVYPRSIIDEMEDKPVFAFGRQIYDLNEHRPIGIVLFETDPKSILSALDNLRLGPNSEVFLMGHDHRVVSATTSNPPPSLQGLEDDDGQMKVERRGDEIVIASKLPFANWSVISVTPNHDLNVELAQTQRYMLIMVPILIVVSALIALFVSRSISMPLKRLVREMKEVENGNFTTTLQVSSFQEIDHLVVSFNHMVGRIEELIELVKISSVSEKNAELHALQSQVNPHFLYNTLDMIYWMLDEKGQDHLGDVVLSLSHMFRYSSHWEEGDRATLRGELEQTGHYLTIIKARLEGRLEVSLEVDESWMDIQLPKMTLQPLIENAVKHGLEPLPGEVNGLLRVRTATEGSVLHIIVEDNGVGMSAARLLELKSLLAGVRHGGHTGNGIGLENLNLRLRHMYGEDYGMDIYSGPDVGTKIVVSIPLPLDKGEVCI</sequence>
<evidence type="ECO:0000313" key="12">
    <source>
        <dbReference type="Proteomes" id="UP001240171"/>
    </source>
</evidence>
<keyword evidence="2" id="KW-1003">Cell membrane</keyword>
<evidence type="ECO:0000313" key="11">
    <source>
        <dbReference type="EMBL" id="MDO7906830.1"/>
    </source>
</evidence>
<organism evidence="11 12">
    <name type="scientific">Paenibacillus lacisoli</name>
    <dbReference type="NCBI Taxonomy" id="3064525"/>
    <lineage>
        <taxon>Bacteria</taxon>
        <taxon>Bacillati</taxon>
        <taxon>Bacillota</taxon>
        <taxon>Bacilli</taxon>
        <taxon>Bacillales</taxon>
        <taxon>Paenibacillaceae</taxon>
        <taxon>Paenibacillus</taxon>
    </lineage>
</organism>
<comment type="caution">
    <text evidence="11">The sequence shown here is derived from an EMBL/GenBank/DDBJ whole genome shotgun (WGS) entry which is preliminary data.</text>
</comment>
<evidence type="ECO:0000256" key="2">
    <source>
        <dbReference type="ARBA" id="ARBA00022475"/>
    </source>
</evidence>
<dbReference type="Pfam" id="PF00672">
    <property type="entry name" value="HAMP"/>
    <property type="match status" value="1"/>
</dbReference>
<dbReference type="Pfam" id="PF06580">
    <property type="entry name" value="His_kinase"/>
    <property type="match status" value="1"/>
</dbReference>
<feature type="transmembrane region" description="Helical" evidence="9">
    <location>
        <begin position="270"/>
        <end position="289"/>
    </location>
</feature>
<keyword evidence="5 9" id="KW-0812">Transmembrane</keyword>
<dbReference type="PANTHER" id="PTHR34220">
    <property type="entry name" value="SENSOR HISTIDINE KINASE YPDA"/>
    <property type="match status" value="1"/>
</dbReference>
<evidence type="ECO:0000256" key="9">
    <source>
        <dbReference type="SAM" id="Phobius"/>
    </source>
</evidence>
<keyword evidence="7 9" id="KW-1133">Transmembrane helix</keyword>
<keyword evidence="12" id="KW-1185">Reference proteome</keyword>
<comment type="subcellular location">
    <subcellularLocation>
        <location evidence="1">Cell membrane</location>
        <topology evidence="1">Multi-pass membrane protein</topology>
    </subcellularLocation>
</comment>
<dbReference type="Pfam" id="PF02743">
    <property type="entry name" value="dCache_1"/>
    <property type="match status" value="1"/>
</dbReference>
<name>A0ABT9CC38_9BACL</name>
<keyword evidence="3" id="KW-0597">Phosphoprotein</keyword>
<dbReference type="CDD" id="cd06225">
    <property type="entry name" value="HAMP"/>
    <property type="match status" value="1"/>
</dbReference>
<evidence type="ECO:0000256" key="3">
    <source>
        <dbReference type="ARBA" id="ARBA00022553"/>
    </source>
</evidence>
<dbReference type="SUPFAM" id="SSF55874">
    <property type="entry name" value="ATPase domain of HSP90 chaperone/DNA topoisomerase II/histidine kinase"/>
    <property type="match status" value="1"/>
</dbReference>
<reference evidence="11 12" key="1">
    <citation type="submission" date="2023-07" db="EMBL/GenBank/DDBJ databases">
        <title>Paenibacillus sp. JX-17 nov. isolated from soil.</title>
        <authorList>
            <person name="Wan Y."/>
            <person name="Liu B."/>
        </authorList>
    </citation>
    <scope>NUCLEOTIDE SEQUENCE [LARGE SCALE GENOMIC DNA]</scope>
    <source>
        <strain evidence="11 12">JX-17</strain>
    </source>
</reference>
<keyword evidence="4 11" id="KW-0808">Transferase</keyword>
<dbReference type="SMART" id="SM00387">
    <property type="entry name" value="HATPase_c"/>
    <property type="match status" value="1"/>
</dbReference>
<dbReference type="InterPro" id="IPR010559">
    <property type="entry name" value="Sig_transdc_His_kin_internal"/>
</dbReference>
<dbReference type="InterPro" id="IPR036890">
    <property type="entry name" value="HATPase_C_sf"/>
</dbReference>
<dbReference type="EMBL" id="JAUQTB010000004">
    <property type="protein sequence ID" value="MDO7906830.1"/>
    <property type="molecule type" value="Genomic_DNA"/>
</dbReference>
<protein>
    <submittedName>
        <fullName evidence="11">Sensor histidine kinase</fullName>
        <ecNumber evidence="11">2.7.13.3</ecNumber>
    </submittedName>
</protein>
<dbReference type="PANTHER" id="PTHR34220:SF7">
    <property type="entry name" value="SENSOR HISTIDINE KINASE YPDA"/>
    <property type="match status" value="1"/>
</dbReference>
<dbReference type="Gene3D" id="6.10.340.10">
    <property type="match status" value="1"/>
</dbReference>
<dbReference type="RefSeq" id="WP_305024068.1">
    <property type="nucleotide sequence ID" value="NZ_JAUQTB010000004.1"/>
</dbReference>
<dbReference type="Pfam" id="PF02518">
    <property type="entry name" value="HATPase_c"/>
    <property type="match status" value="1"/>
</dbReference>
<evidence type="ECO:0000256" key="5">
    <source>
        <dbReference type="ARBA" id="ARBA00022692"/>
    </source>
</evidence>
<feature type="domain" description="HAMP" evidence="10">
    <location>
        <begin position="291"/>
        <end position="343"/>
    </location>
</feature>
<evidence type="ECO:0000256" key="8">
    <source>
        <dbReference type="ARBA" id="ARBA00023136"/>
    </source>
</evidence>
<keyword evidence="8 9" id="KW-0472">Membrane</keyword>
<dbReference type="Proteomes" id="UP001240171">
    <property type="component" value="Unassembled WGS sequence"/>
</dbReference>
<dbReference type="EC" id="2.7.13.3" evidence="11"/>
<evidence type="ECO:0000256" key="7">
    <source>
        <dbReference type="ARBA" id="ARBA00022989"/>
    </source>
</evidence>
<dbReference type="Gene3D" id="3.30.450.20">
    <property type="entry name" value="PAS domain"/>
    <property type="match status" value="1"/>
</dbReference>
<evidence type="ECO:0000256" key="1">
    <source>
        <dbReference type="ARBA" id="ARBA00004651"/>
    </source>
</evidence>
<evidence type="ECO:0000256" key="4">
    <source>
        <dbReference type="ARBA" id="ARBA00022679"/>
    </source>
</evidence>
<dbReference type="InterPro" id="IPR003594">
    <property type="entry name" value="HATPase_dom"/>
</dbReference>
<evidence type="ECO:0000259" key="10">
    <source>
        <dbReference type="PROSITE" id="PS50885"/>
    </source>
</evidence>
<dbReference type="InterPro" id="IPR050640">
    <property type="entry name" value="Bact_2-comp_sensor_kinase"/>
</dbReference>
<gene>
    <name evidence="11" type="ORF">Q5741_10375</name>
</gene>
<dbReference type="SMART" id="SM00304">
    <property type="entry name" value="HAMP"/>
    <property type="match status" value="1"/>
</dbReference>
<dbReference type="InterPro" id="IPR003660">
    <property type="entry name" value="HAMP_dom"/>
</dbReference>
<dbReference type="InterPro" id="IPR033479">
    <property type="entry name" value="dCache_1"/>
</dbReference>
<dbReference type="Gene3D" id="3.30.565.10">
    <property type="entry name" value="Histidine kinase-like ATPase, C-terminal domain"/>
    <property type="match status" value="1"/>
</dbReference>
<proteinExistence type="predicted"/>
<evidence type="ECO:0000256" key="6">
    <source>
        <dbReference type="ARBA" id="ARBA00022777"/>
    </source>
</evidence>
<dbReference type="GO" id="GO:0004673">
    <property type="term" value="F:protein histidine kinase activity"/>
    <property type="evidence" value="ECO:0007669"/>
    <property type="project" value="UniProtKB-EC"/>
</dbReference>
<dbReference type="PROSITE" id="PS50885">
    <property type="entry name" value="HAMP"/>
    <property type="match status" value="1"/>
</dbReference>
<dbReference type="CDD" id="cd18773">
    <property type="entry name" value="PDC1_HK_sensor"/>
    <property type="match status" value="1"/>
</dbReference>
<keyword evidence="6 11" id="KW-0418">Kinase</keyword>